<dbReference type="EMBL" id="JAPDIA010000003">
    <property type="protein sequence ID" value="MDG0809114.1"/>
    <property type="molecule type" value="Genomic_DNA"/>
</dbReference>
<comment type="caution">
    <text evidence="2">The sequence shown here is derived from an EMBL/GenBank/DDBJ whole genome shotgun (WGS) entry which is preliminary data.</text>
</comment>
<organism evidence="2 3">
    <name type="scientific">Cohnella rhizosphaerae</name>
    <dbReference type="NCBI Taxonomy" id="1457232"/>
    <lineage>
        <taxon>Bacteria</taxon>
        <taxon>Bacillati</taxon>
        <taxon>Bacillota</taxon>
        <taxon>Bacilli</taxon>
        <taxon>Bacillales</taxon>
        <taxon>Paenibacillaceae</taxon>
        <taxon>Cohnella</taxon>
    </lineage>
</organism>
<proteinExistence type="predicted"/>
<dbReference type="AlphaFoldDB" id="A0A9X4QSB1"/>
<keyword evidence="3" id="KW-1185">Reference proteome</keyword>
<gene>
    <name evidence="2" type="ORF">OMP40_06760</name>
</gene>
<protein>
    <submittedName>
        <fullName evidence="2">SMI1/KNR4 family protein</fullName>
    </submittedName>
</protein>
<dbReference type="Proteomes" id="UP001153404">
    <property type="component" value="Unassembled WGS sequence"/>
</dbReference>
<dbReference type="InterPro" id="IPR018958">
    <property type="entry name" value="Knr4/Smi1-like_dom"/>
</dbReference>
<name>A0A9X4QSB1_9BACL</name>
<evidence type="ECO:0000313" key="2">
    <source>
        <dbReference type="EMBL" id="MDG0809114.1"/>
    </source>
</evidence>
<reference evidence="2" key="1">
    <citation type="submission" date="2022-10" db="EMBL/GenBank/DDBJ databases">
        <title>Comparative genomic analysis of Cohnella hashimotonis sp. nov., isolated from the International Space Station.</title>
        <authorList>
            <person name="Simpson A."/>
            <person name="Venkateswaran K."/>
        </authorList>
    </citation>
    <scope>NUCLEOTIDE SEQUENCE</scope>
    <source>
        <strain evidence="2">DSM 28161</strain>
    </source>
</reference>
<dbReference type="RefSeq" id="WP_277530215.1">
    <property type="nucleotide sequence ID" value="NZ_JAPDIA010000003.1"/>
</dbReference>
<feature type="domain" description="Knr4/Smi1-like" evidence="1">
    <location>
        <begin position="36"/>
        <end position="178"/>
    </location>
</feature>
<dbReference type="Pfam" id="PF09346">
    <property type="entry name" value="SMI1_KNR4"/>
    <property type="match status" value="1"/>
</dbReference>
<dbReference type="SUPFAM" id="SSF160631">
    <property type="entry name" value="SMI1/KNR4-like"/>
    <property type="match status" value="1"/>
</dbReference>
<sequence>MSSWKSWEDNIKTFLQSIQQIGGEVDGYHIKAPSKIESIQEVEETLGIKLPISFTKTVLEFSSGFEMNWSLPDDEDLEVPLPTELKGIFAGNFSWSLKDIINIEQDRKGWELEVFSNFEDDYDRIWHNKLGLMEVGNGDYLAFDLSIPIDPPVIYLSHDGGEGHGYILGNNFIDFMNRWTRIGCVGCEDWQLMPFMNDSSMGILPDGKNAIQWRKYLKVQLP</sequence>
<evidence type="ECO:0000259" key="1">
    <source>
        <dbReference type="Pfam" id="PF09346"/>
    </source>
</evidence>
<dbReference type="Gene3D" id="3.40.1580.10">
    <property type="entry name" value="SMI1/KNR4-like"/>
    <property type="match status" value="1"/>
</dbReference>
<evidence type="ECO:0000313" key="3">
    <source>
        <dbReference type="Proteomes" id="UP001153404"/>
    </source>
</evidence>
<accession>A0A9X4QSB1</accession>
<dbReference type="InterPro" id="IPR037883">
    <property type="entry name" value="Knr4/Smi1-like_sf"/>
</dbReference>